<gene>
    <name evidence="1" type="ORF">BBK14_11270</name>
</gene>
<keyword evidence="2" id="KW-1185">Reference proteome</keyword>
<name>A0A1S1RBP3_9ACTN</name>
<dbReference type="Proteomes" id="UP000179769">
    <property type="component" value="Unassembled WGS sequence"/>
</dbReference>
<dbReference type="RefSeq" id="WP_071060215.1">
    <property type="nucleotide sequence ID" value="NZ_MAXA01000047.1"/>
</dbReference>
<comment type="caution">
    <text evidence="1">The sequence shown here is derived from an EMBL/GenBank/DDBJ whole genome shotgun (WGS) entry which is preliminary data.</text>
</comment>
<organism evidence="1 2">
    <name type="scientific">Parafrankia soli</name>
    <dbReference type="NCBI Taxonomy" id="2599596"/>
    <lineage>
        <taxon>Bacteria</taxon>
        <taxon>Bacillati</taxon>
        <taxon>Actinomycetota</taxon>
        <taxon>Actinomycetes</taxon>
        <taxon>Frankiales</taxon>
        <taxon>Frankiaceae</taxon>
        <taxon>Parafrankia</taxon>
    </lineage>
</organism>
<dbReference type="OrthoDB" id="3987726at2"/>
<evidence type="ECO:0000313" key="1">
    <source>
        <dbReference type="EMBL" id="OHV42194.1"/>
    </source>
</evidence>
<dbReference type="Pfam" id="PF19821">
    <property type="entry name" value="Phage_capsid_2"/>
    <property type="match status" value="1"/>
</dbReference>
<sequence length="298" mass="31554">MAVLTAQGISEVALELLTRTLVLPRTVTMIPGAEFAGSNGDTITVRVPQPGTSRTQVTPGATITYDDVNEVPVTVTLNHEYHAKRITDEESSLDLEDFARQITRVQVAAVATGAENWLAIQMNEMDADVADIDADSAASVRSSVLEARKLLGQANCPAGDRYAACDPEFAAAVLSLDEFNRVDASGSDDALREAVIGRWRGFTWIETNALESGTAVLYHRSGFVFANRVPVMPRGATSSGAVTGPSGIGLRQIFQYAPDILSDASVVSTFCGASTIYDDDAGTSHPRSVKLALTTAGS</sequence>
<dbReference type="InterPro" id="IPR045565">
    <property type="entry name" value="Phage_capsid_2"/>
</dbReference>
<reference evidence="2" key="1">
    <citation type="submission" date="2016-07" db="EMBL/GenBank/DDBJ databases">
        <title>Frankia sp. NRRL B-16219 Genome sequencing.</title>
        <authorList>
            <person name="Ghodhbane-Gtari F."/>
            <person name="Swanson E."/>
            <person name="Gueddou A."/>
            <person name="Louati M."/>
            <person name="Nouioui I."/>
            <person name="Hezbri K."/>
            <person name="Abebe-Akele F."/>
            <person name="Simpson S."/>
            <person name="Morris K."/>
            <person name="Thomas K."/>
            <person name="Gtari M."/>
            <person name="Tisa L.S."/>
        </authorList>
    </citation>
    <scope>NUCLEOTIDE SEQUENCE [LARGE SCALE GENOMIC DNA]</scope>
    <source>
        <strain evidence="2">NRRL B-16219</strain>
    </source>
</reference>
<dbReference type="AlphaFoldDB" id="A0A1S1RBP3"/>
<proteinExistence type="predicted"/>
<dbReference type="EMBL" id="MAXA01000047">
    <property type="protein sequence ID" value="OHV42194.1"/>
    <property type="molecule type" value="Genomic_DNA"/>
</dbReference>
<accession>A0A1S1RBP3</accession>
<evidence type="ECO:0000313" key="2">
    <source>
        <dbReference type="Proteomes" id="UP000179769"/>
    </source>
</evidence>
<protein>
    <submittedName>
        <fullName evidence="1">Uncharacterized protein</fullName>
    </submittedName>
</protein>